<protein>
    <submittedName>
        <fullName evidence="4">Proline-rich protein 4-like</fullName>
    </submittedName>
</protein>
<proteinExistence type="predicted"/>
<sequence length="278" mass="29635">MIVHCLETMDTCSRVSCLLILSFCCLFHCSLAANLAENRLPSAVVVGTVYCDTCFQKEFSKPSHFIAGASVAVECGNAATKPSFRKEVKTNGRGVFRVRLPLEISEDVKLIESCSVELIRSNLPFCSVASSAISAGLRLKSIRNGVHVFSAGFFTFRPSKQPELCDQKTIVGDQKLGHEALIFFPPFPLPPNPFLPLPPFGGGLPLPPNPFLPPLVPQPPPSLPPPAVPQPPPSLPPPAVPQPPPLVPQPPLSLPPPAVPQPPPSLPPPAVPSKETSP</sequence>
<feature type="region of interest" description="Disordered" evidence="1">
    <location>
        <begin position="211"/>
        <end position="278"/>
    </location>
</feature>
<name>A0A8B7BUQ3_PHODC</name>
<feature type="compositionally biased region" description="Pro residues" evidence="1">
    <location>
        <begin position="211"/>
        <end position="271"/>
    </location>
</feature>
<dbReference type="GeneID" id="103704293"/>
<evidence type="ECO:0000256" key="1">
    <source>
        <dbReference type="SAM" id="MobiDB-lite"/>
    </source>
</evidence>
<dbReference type="PANTHER" id="PTHR47273:SF4">
    <property type="entry name" value="EXPRESSED PROTEIN"/>
    <property type="match status" value="1"/>
</dbReference>
<dbReference type="KEGG" id="pda:103704293"/>
<dbReference type="PANTHER" id="PTHR47273">
    <property type="entry name" value="EXPRESSED PROTEIN"/>
    <property type="match status" value="1"/>
</dbReference>
<accession>A0A8B7BUQ3</accession>
<dbReference type="Proteomes" id="UP000228380">
    <property type="component" value="Chromosome 15"/>
</dbReference>
<evidence type="ECO:0000313" key="4">
    <source>
        <dbReference type="RefSeq" id="XP_008785745.2"/>
    </source>
</evidence>
<dbReference type="AlphaFoldDB" id="A0A8B7BUQ3"/>
<dbReference type="OrthoDB" id="1935547at2759"/>
<gene>
    <name evidence="4" type="primary">LOC103704293</name>
</gene>
<organism evidence="3 4">
    <name type="scientific">Phoenix dactylifera</name>
    <name type="common">Date palm</name>
    <dbReference type="NCBI Taxonomy" id="42345"/>
    <lineage>
        <taxon>Eukaryota</taxon>
        <taxon>Viridiplantae</taxon>
        <taxon>Streptophyta</taxon>
        <taxon>Embryophyta</taxon>
        <taxon>Tracheophyta</taxon>
        <taxon>Spermatophyta</taxon>
        <taxon>Magnoliopsida</taxon>
        <taxon>Liliopsida</taxon>
        <taxon>Arecaceae</taxon>
        <taxon>Coryphoideae</taxon>
        <taxon>Phoeniceae</taxon>
        <taxon>Phoenix</taxon>
    </lineage>
</organism>
<dbReference type="RefSeq" id="XP_008785745.2">
    <property type="nucleotide sequence ID" value="XM_008787523.2"/>
</dbReference>
<dbReference type="Pfam" id="PF01190">
    <property type="entry name" value="Pollen_Ole_e_1"/>
    <property type="match status" value="1"/>
</dbReference>
<keyword evidence="2" id="KW-0732">Signal</keyword>
<feature type="signal peptide" evidence="2">
    <location>
        <begin position="1"/>
        <end position="32"/>
    </location>
</feature>
<keyword evidence="3" id="KW-1185">Reference proteome</keyword>
<dbReference type="PRINTS" id="PR01217">
    <property type="entry name" value="PRICHEXTENSN"/>
</dbReference>
<reference evidence="3" key="1">
    <citation type="journal article" date="2019" name="Nat. Commun.">
        <title>Genome-wide association mapping of date palm fruit traits.</title>
        <authorList>
            <person name="Hazzouri K.M."/>
            <person name="Gros-Balthazard M."/>
            <person name="Flowers J.M."/>
            <person name="Copetti D."/>
            <person name="Lemansour A."/>
            <person name="Lebrun M."/>
            <person name="Masmoudi K."/>
            <person name="Ferrand S."/>
            <person name="Dhar M.I."/>
            <person name="Fresquez Z.A."/>
            <person name="Rosas U."/>
            <person name="Zhang J."/>
            <person name="Talag J."/>
            <person name="Lee S."/>
            <person name="Kudrna D."/>
            <person name="Powell R.F."/>
            <person name="Leitch I.J."/>
            <person name="Krueger R.R."/>
            <person name="Wing R.A."/>
            <person name="Amiri K.M.A."/>
            <person name="Purugganan M.D."/>
        </authorList>
    </citation>
    <scope>NUCLEOTIDE SEQUENCE [LARGE SCALE GENOMIC DNA]</scope>
    <source>
        <strain evidence="3">cv. Khalas</strain>
    </source>
</reference>
<evidence type="ECO:0000313" key="3">
    <source>
        <dbReference type="Proteomes" id="UP000228380"/>
    </source>
</evidence>
<reference evidence="4" key="2">
    <citation type="submission" date="2025-08" db="UniProtKB">
        <authorList>
            <consortium name="RefSeq"/>
        </authorList>
    </citation>
    <scope>IDENTIFICATION</scope>
    <source>
        <tissue evidence="4">Young leaves</tissue>
    </source>
</reference>
<feature type="chain" id="PRO_5034761727" evidence="2">
    <location>
        <begin position="33"/>
        <end position="278"/>
    </location>
</feature>
<evidence type="ECO:0000256" key="2">
    <source>
        <dbReference type="SAM" id="SignalP"/>
    </source>
</evidence>